<gene>
    <name evidence="5" type="ORF">BR63_06190</name>
</gene>
<proteinExistence type="inferred from homology"/>
<dbReference type="SUPFAM" id="SSF88659">
    <property type="entry name" value="Sigma3 and sigma4 domains of RNA polymerase sigma factors"/>
    <property type="match status" value="1"/>
</dbReference>
<keyword evidence="6" id="KW-1185">Reference proteome</keyword>
<dbReference type="Proteomes" id="UP000515847">
    <property type="component" value="Chromosome"/>
</dbReference>
<dbReference type="GO" id="GO:0003677">
    <property type="term" value="F:DNA binding"/>
    <property type="evidence" value="ECO:0007669"/>
    <property type="project" value="UniProtKB-KW"/>
</dbReference>
<reference evidence="5 6" key="1">
    <citation type="journal article" date="2019" name="Front. Microbiol.">
        <title>Thermoanaerosceptrum fracticalcis gen. nov. sp. nov., a Novel Fumarate-Fermenting Microorganism From a Deep Fractured Carbonate Aquifer of the US Great Basin.</title>
        <authorList>
            <person name="Hamilton-Brehm S.D."/>
            <person name="Stewart L.E."/>
            <person name="Zavarin M."/>
            <person name="Caldwell M."/>
            <person name="Lawson P.A."/>
            <person name="Onstott T.C."/>
            <person name="Grzymski J."/>
            <person name="Neveux I."/>
            <person name="Lollar B.S."/>
            <person name="Russell C.E."/>
            <person name="Moser D.P."/>
        </authorList>
    </citation>
    <scope>NUCLEOTIDE SEQUENCE [LARGE SCALE GENOMIC DNA]</scope>
    <source>
        <strain evidence="5 6">DRI-13</strain>
    </source>
</reference>
<feature type="coiled-coil region" evidence="4">
    <location>
        <begin position="47"/>
        <end position="101"/>
    </location>
</feature>
<dbReference type="AlphaFoldDB" id="A0A7G6E1I3"/>
<evidence type="ECO:0000313" key="5">
    <source>
        <dbReference type="EMBL" id="QNB45937.1"/>
    </source>
</evidence>
<evidence type="ECO:0000256" key="4">
    <source>
        <dbReference type="SAM" id="Coils"/>
    </source>
</evidence>
<dbReference type="Pfam" id="PF04297">
    <property type="entry name" value="UPF0122"/>
    <property type="match status" value="1"/>
</dbReference>
<dbReference type="OrthoDB" id="6392at2"/>
<dbReference type="KEGG" id="tfr:BR63_06190"/>
<dbReference type="Gene3D" id="1.10.10.10">
    <property type="entry name" value="Winged helix-like DNA-binding domain superfamily/Winged helix DNA-binding domain"/>
    <property type="match status" value="1"/>
</dbReference>
<accession>A0A7G6E1I3</accession>
<dbReference type="PANTHER" id="PTHR40083">
    <property type="entry name" value="UPF0122 PROTEIN CBO2450/CLC_2298"/>
    <property type="match status" value="1"/>
</dbReference>
<dbReference type="NCBIfam" id="NF001072">
    <property type="entry name" value="PRK00118.2-2"/>
    <property type="match status" value="1"/>
</dbReference>
<dbReference type="EMBL" id="CP045798">
    <property type="protein sequence ID" value="QNB45937.1"/>
    <property type="molecule type" value="Genomic_DNA"/>
</dbReference>
<keyword evidence="4" id="KW-0175">Coiled coil</keyword>
<organism evidence="5 6">
    <name type="scientific">Thermanaerosceptrum fracticalcis</name>
    <dbReference type="NCBI Taxonomy" id="1712410"/>
    <lineage>
        <taxon>Bacteria</taxon>
        <taxon>Bacillati</taxon>
        <taxon>Bacillota</taxon>
        <taxon>Clostridia</taxon>
        <taxon>Eubacteriales</taxon>
        <taxon>Peptococcaceae</taxon>
        <taxon>Thermanaerosceptrum</taxon>
    </lineage>
</organism>
<dbReference type="RefSeq" id="WP_034422835.1">
    <property type="nucleotide sequence ID" value="NZ_CP045798.1"/>
</dbReference>
<evidence type="ECO:0000256" key="1">
    <source>
        <dbReference type="ARBA" id="ARBA00008720"/>
    </source>
</evidence>
<dbReference type="InterPro" id="IPR036388">
    <property type="entry name" value="WH-like_DNA-bd_sf"/>
</dbReference>
<dbReference type="InterPro" id="IPR054831">
    <property type="entry name" value="UPF0122_fam_protein"/>
</dbReference>
<evidence type="ECO:0000256" key="2">
    <source>
        <dbReference type="ARBA" id="ARBA00024764"/>
    </source>
</evidence>
<comment type="similarity">
    <text evidence="1 3">Belongs to the UPF0122 family.</text>
</comment>
<keyword evidence="5" id="KW-0238">DNA-binding</keyword>
<sequence>MQDIARRSLLFDFYGQLLTKKQQEIYDLYFQQDLSLGEIAELHRVSRQAIYDLLRRTEETLEEYENKLGLVRKHNDNTEILKQVQERLESIQEKYGAYEIREVYALLKKMAEA</sequence>
<name>A0A7G6E1I3_THEFR</name>
<evidence type="ECO:0000313" key="6">
    <source>
        <dbReference type="Proteomes" id="UP000515847"/>
    </source>
</evidence>
<dbReference type="InterPro" id="IPR013324">
    <property type="entry name" value="RNA_pol_sigma_r3/r4-like"/>
</dbReference>
<evidence type="ECO:0000256" key="3">
    <source>
        <dbReference type="HAMAP-Rule" id="MF_00245"/>
    </source>
</evidence>
<dbReference type="HAMAP" id="MF_00245">
    <property type="entry name" value="UPF0122"/>
    <property type="match status" value="1"/>
</dbReference>
<comment type="function">
    <text evidence="2 3">Might take part in the signal recognition particle (SRP) pathway. This is inferred from the conservation of its genetic proximity to ftsY/ffh. May be a regulatory protein.</text>
</comment>
<dbReference type="NCBIfam" id="NF045758">
    <property type="entry name" value="YlxM"/>
    <property type="match status" value="1"/>
</dbReference>
<dbReference type="InterPro" id="IPR007394">
    <property type="entry name" value="UPF0122"/>
</dbReference>
<protein>
    <recommendedName>
        <fullName evidence="3">UPF0122 protein BR63_06190</fullName>
    </recommendedName>
</protein>
<dbReference type="PANTHER" id="PTHR40083:SF1">
    <property type="entry name" value="UPF0122 PROTEIN YLXM"/>
    <property type="match status" value="1"/>
</dbReference>